<proteinExistence type="predicted"/>
<accession>A0A074ZXF5</accession>
<reference evidence="1 2" key="1">
    <citation type="submission" date="2013-11" db="EMBL/GenBank/DDBJ databases">
        <title>Opisthorchis viverrini - life in the bile duct.</title>
        <authorList>
            <person name="Young N.D."/>
            <person name="Nagarajan N."/>
            <person name="Lin S.J."/>
            <person name="Korhonen P.K."/>
            <person name="Jex A.R."/>
            <person name="Hall R.S."/>
            <person name="Safavi-Hemami H."/>
            <person name="Kaewkong W."/>
            <person name="Bertrand D."/>
            <person name="Gao S."/>
            <person name="Seet Q."/>
            <person name="Wongkham S."/>
            <person name="Teh B.T."/>
            <person name="Wongkham C."/>
            <person name="Intapan P.M."/>
            <person name="Maleewong W."/>
            <person name="Yang X."/>
            <person name="Hu M."/>
            <person name="Wang Z."/>
            <person name="Hofmann A."/>
            <person name="Sternberg P.W."/>
            <person name="Tan P."/>
            <person name="Wang J."/>
            <person name="Gasser R.B."/>
        </authorList>
    </citation>
    <scope>NUCLEOTIDE SEQUENCE [LARGE SCALE GENOMIC DNA]</scope>
</reference>
<evidence type="ECO:0000313" key="2">
    <source>
        <dbReference type="Proteomes" id="UP000054324"/>
    </source>
</evidence>
<dbReference type="CTD" id="20317150"/>
<name>A0A074ZXF5_OPIVI</name>
<gene>
    <name evidence="1" type="ORF">T265_02962</name>
</gene>
<dbReference type="GeneID" id="20317150"/>
<protein>
    <submittedName>
        <fullName evidence="1">Uncharacterized protein</fullName>
    </submittedName>
</protein>
<dbReference type="KEGG" id="ovi:T265_02962"/>
<evidence type="ECO:0000313" key="1">
    <source>
        <dbReference type="EMBL" id="KER30607.1"/>
    </source>
</evidence>
<sequence>MELDAKGIPGLVFVVSCEPPLERPIKLSWYRDRCNQNFEQYRINERHNTEATGSQEMSKRKKHRKKCGQLYIRGHFLSVVYGIASCISLPRRAKHQRQQTEVSSTFFDFLNLKARLRTIGDGRCTRATGEVAGIRLPNVLAALAFIAAVAHTDCFAGVLKIAEIWLAEINITQTLRHCCLRATRMILDPDGIYPNTSDGLLIDWENVKRVEKLRRIKINYIADEPMGEKAPRLNRARQKEQRNLSEMVKKVQLFSRV</sequence>
<dbReference type="Proteomes" id="UP000054324">
    <property type="component" value="Unassembled WGS sequence"/>
</dbReference>
<dbReference type="PROSITE" id="PS51257">
    <property type="entry name" value="PROKAR_LIPOPROTEIN"/>
    <property type="match status" value="1"/>
</dbReference>
<organism evidence="1 2">
    <name type="scientific">Opisthorchis viverrini</name>
    <name type="common">Southeast Asian liver fluke</name>
    <dbReference type="NCBI Taxonomy" id="6198"/>
    <lineage>
        <taxon>Eukaryota</taxon>
        <taxon>Metazoa</taxon>
        <taxon>Spiralia</taxon>
        <taxon>Lophotrochozoa</taxon>
        <taxon>Platyhelminthes</taxon>
        <taxon>Trematoda</taxon>
        <taxon>Digenea</taxon>
        <taxon>Opisthorchiida</taxon>
        <taxon>Opisthorchiata</taxon>
        <taxon>Opisthorchiidae</taxon>
        <taxon>Opisthorchis</taxon>
    </lineage>
</organism>
<keyword evidence="2" id="KW-1185">Reference proteome</keyword>
<dbReference type="AlphaFoldDB" id="A0A074ZXF5"/>
<dbReference type="RefSeq" id="XP_009165605.1">
    <property type="nucleotide sequence ID" value="XM_009167341.1"/>
</dbReference>
<dbReference type="EMBL" id="KL596658">
    <property type="protein sequence ID" value="KER30607.1"/>
    <property type="molecule type" value="Genomic_DNA"/>
</dbReference>